<dbReference type="Pfam" id="PF13676">
    <property type="entry name" value="TIR_2"/>
    <property type="match status" value="1"/>
</dbReference>
<dbReference type="InterPro" id="IPR000157">
    <property type="entry name" value="TIR_dom"/>
</dbReference>
<dbReference type="SUPFAM" id="SSF52200">
    <property type="entry name" value="Toll/Interleukin receptor TIR domain"/>
    <property type="match status" value="1"/>
</dbReference>
<organism evidence="3 4">
    <name type="scientific">Sphingomonas sanguinis</name>
    <dbReference type="NCBI Taxonomy" id="33051"/>
    <lineage>
        <taxon>Bacteria</taxon>
        <taxon>Pseudomonadati</taxon>
        <taxon>Pseudomonadota</taxon>
        <taxon>Alphaproteobacteria</taxon>
        <taxon>Sphingomonadales</taxon>
        <taxon>Sphingomonadaceae</taxon>
        <taxon>Sphingomonas</taxon>
    </lineage>
</organism>
<sequence length="318" mass="35772">MRPRKIFTSYSHKDERLKGELDQHLTPLLLQGRVEVWNDRHIRAGAPLYEAINDNIRSADIILMLISADYVSSRSCQEEMAVALERSAAGSALAIPILIRACDWTNLPIGQLLSANTDAMPINSAPDRDVAWYDVIRSIKLILNDWDVESASTTAQPSGGDTEVSDAVSDENAIRPASDGRPAEQWVYRKEAIEEEWQALKVIIEQTLATLAERDVELGISLDIRRWGDKTIVDYRLPKLRNPRRLLIADIGGYTGYPGYQLEVYPRDAGARLPTERVRWMATDTAERLLKRLEPKPDLQFTPAAYAEHLWAAIKALA</sequence>
<dbReference type="Gene3D" id="3.40.50.10140">
    <property type="entry name" value="Toll/interleukin-1 receptor homology (TIR) domain"/>
    <property type="match status" value="1"/>
</dbReference>
<evidence type="ECO:0000256" key="1">
    <source>
        <dbReference type="SAM" id="MobiDB-lite"/>
    </source>
</evidence>
<keyword evidence="4" id="KW-1185">Reference proteome</keyword>
<comment type="caution">
    <text evidence="3">The sequence shown here is derived from an EMBL/GenBank/DDBJ whole genome shotgun (WGS) entry which is preliminary data.</text>
</comment>
<dbReference type="Proteomes" id="UP001292182">
    <property type="component" value="Unassembled WGS sequence"/>
</dbReference>
<proteinExistence type="predicted"/>
<accession>A0ABU5LV76</accession>
<keyword evidence="3" id="KW-0675">Receptor</keyword>
<dbReference type="SMART" id="SM00255">
    <property type="entry name" value="TIR"/>
    <property type="match status" value="1"/>
</dbReference>
<dbReference type="EMBL" id="JAOBTW010000025">
    <property type="protein sequence ID" value="MDZ7283830.1"/>
    <property type="molecule type" value="Genomic_DNA"/>
</dbReference>
<feature type="region of interest" description="Disordered" evidence="1">
    <location>
        <begin position="151"/>
        <end position="178"/>
    </location>
</feature>
<dbReference type="RefSeq" id="WP_322540275.1">
    <property type="nucleotide sequence ID" value="NZ_JAOBTW010000025.1"/>
</dbReference>
<evidence type="ECO:0000313" key="4">
    <source>
        <dbReference type="Proteomes" id="UP001292182"/>
    </source>
</evidence>
<evidence type="ECO:0000259" key="2">
    <source>
        <dbReference type="PROSITE" id="PS50104"/>
    </source>
</evidence>
<gene>
    <name evidence="3" type="ORF">N4G62_17515</name>
</gene>
<dbReference type="InterPro" id="IPR035897">
    <property type="entry name" value="Toll_tir_struct_dom_sf"/>
</dbReference>
<evidence type="ECO:0000313" key="3">
    <source>
        <dbReference type="EMBL" id="MDZ7283830.1"/>
    </source>
</evidence>
<name>A0ABU5LV76_9SPHN</name>
<feature type="domain" description="TIR" evidence="2">
    <location>
        <begin position="2"/>
        <end position="204"/>
    </location>
</feature>
<protein>
    <submittedName>
        <fullName evidence="3">Toll/interleukin-1 receptor domain-containing protein</fullName>
    </submittedName>
</protein>
<reference evidence="4" key="1">
    <citation type="submission" date="2023-07" db="EMBL/GenBank/DDBJ databases">
        <title>Whole genome sequence analysis of rice epiphytic Sphingomonas sanguinis OsEp_Plm_15B2.</title>
        <authorList>
            <person name="Sahu K.P."/>
            <person name="Asharani P."/>
            <person name="Reddy B."/>
            <person name="Kumar A."/>
        </authorList>
    </citation>
    <scope>NUCLEOTIDE SEQUENCE [LARGE SCALE GENOMIC DNA]</scope>
    <source>
        <strain evidence="4">OsEp_Plm_15B2</strain>
    </source>
</reference>
<dbReference type="PROSITE" id="PS50104">
    <property type="entry name" value="TIR"/>
    <property type="match status" value="1"/>
</dbReference>